<dbReference type="Proteomes" id="UP001596152">
    <property type="component" value="Unassembled WGS sequence"/>
</dbReference>
<evidence type="ECO:0000313" key="1">
    <source>
        <dbReference type="EMBL" id="MFC5343599.1"/>
    </source>
</evidence>
<evidence type="ECO:0000313" key="2">
    <source>
        <dbReference type="Proteomes" id="UP001596152"/>
    </source>
</evidence>
<dbReference type="EMBL" id="JBHSLF010000014">
    <property type="protein sequence ID" value="MFC5343599.1"/>
    <property type="molecule type" value="Genomic_DNA"/>
</dbReference>
<organism evidence="1 2">
    <name type="scientific">Brevundimonas staleyi</name>
    <dbReference type="NCBI Taxonomy" id="74326"/>
    <lineage>
        <taxon>Bacteria</taxon>
        <taxon>Pseudomonadati</taxon>
        <taxon>Pseudomonadota</taxon>
        <taxon>Alphaproteobacteria</taxon>
        <taxon>Caulobacterales</taxon>
        <taxon>Caulobacteraceae</taxon>
        <taxon>Brevundimonas</taxon>
    </lineage>
</organism>
<sequence length="66" mass="7896">MEALTTVRTADDCRERARQLFALAVAENDPARREAWLVQGERWMQRWRYWTPSQNIIEPDSRAYGR</sequence>
<keyword evidence="2" id="KW-1185">Reference proteome</keyword>
<dbReference type="RefSeq" id="WP_374035934.1">
    <property type="nucleotide sequence ID" value="NZ_CP169082.1"/>
</dbReference>
<comment type="caution">
    <text evidence="1">The sequence shown here is derived from an EMBL/GenBank/DDBJ whole genome shotgun (WGS) entry which is preliminary data.</text>
</comment>
<protein>
    <submittedName>
        <fullName evidence="1">Uncharacterized protein</fullName>
    </submittedName>
</protein>
<proteinExistence type="predicted"/>
<gene>
    <name evidence="1" type="ORF">ACFPIE_06715</name>
</gene>
<accession>A0ABW0FQP9</accession>
<name>A0ABW0FQP9_9CAUL</name>
<reference evidence="2" key="1">
    <citation type="journal article" date="2019" name="Int. J. Syst. Evol. Microbiol.">
        <title>The Global Catalogue of Microorganisms (GCM) 10K type strain sequencing project: providing services to taxonomists for standard genome sequencing and annotation.</title>
        <authorList>
            <consortium name="The Broad Institute Genomics Platform"/>
            <consortium name="The Broad Institute Genome Sequencing Center for Infectious Disease"/>
            <person name="Wu L."/>
            <person name="Ma J."/>
        </authorList>
    </citation>
    <scope>NUCLEOTIDE SEQUENCE [LARGE SCALE GENOMIC DNA]</scope>
    <source>
        <strain evidence="2">JCM 12125</strain>
    </source>
</reference>